<sequence length="223" mass="25335">MEEVEEVFSEPENSSMELPPLNSTRETQSEEEEEREEEEEDNDAEIFSAWMCQYRAGEAEKLQKEEEAGGEAKSQKLPVTLHAPTRRRSSLPCPSRRRFSSTAPPPVGCSSLPPPPPPPTSSPPNAERRSSIISIIPEVAQSKKTHFRRRNIMSMSDADSVCLICHNDFSKRDSGIQELQCSHTFHKQCIDEWLWSKQSCPTCQIHVSLPQPVYWNSTRIQLP</sequence>
<comment type="caution">
    <text evidence="7">The sequence shown here is derived from an EMBL/GenBank/DDBJ whole genome shotgun (WGS) entry which is preliminary data.</text>
</comment>
<dbReference type="GO" id="GO:0061630">
    <property type="term" value="F:ubiquitin protein ligase activity"/>
    <property type="evidence" value="ECO:0007669"/>
    <property type="project" value="TreeGrafter"/>
</dbReference>
<evidence type="ECO:0000256" key="5">
    <source>
        <dbReference type="SAM" id="MobiDB-lite"/>
    </source>
</evidence>
<dbReference type="EMBL" id="JAOPHQ010005998">
    <property type="protein sequence ID" value="KAK0133295.1"/>
    <property type="molecule type" value="Genomic_DNA"/>
</dbReference>
<feature type="domain" description="RING-type" evidence="6">
    <location>
        <begin position="162"/>
        <end position="204"/>
    </location>
</feature>
<feature type="compositionally biased region" description="Acidic residues" evidence="5">
    <location>
        <begin position="29"/>
        <end position="44"/>
    </location>
</feature>
<dbReference type="InterPro" id="IPR001841">
    <property type="entry name" value="Znf_RING"/>
</dbReference>
<dbReference type="SUPFAM" id="SSF57850">
    <property type="entry name" value="RING/U-box"/>
    <property type="match status" value="1"/>
</dbReference>
<dbReference type="PROSITE" id="PS50089">
    <property type="entry name" value="ZF_RING_2"/>
    <property type="match status" value="1"/>
</dbReference>
<gene>
    <name evidence="7" type="primary">ATL72_1</name>
    <name evidence="7" type="ORF">N1851_031209</name>
</gene>
<dbReference type="InterPro" id="IPR051826">
    <property type="entry name" value="E3_ubiquitin-ligase_domain"/>
</dbReference>
<dbReference type="GO" id="GO:0008270">
    <property type="term" value="F:zinc ion binding"/>
    <property type="evidence" value="ECO:0007669"/>
    <property type="project" value="UniProtKB-KW"/>
</dbReference>
<evidence type="ECO:0000256" key="3">
    <source>
        <dbReference type="ARBA" id="ARBA00022833"/>
    </source>
</evidence>
<dbReference type="GO" id="GO:0005737">
    <property type="term" value="C:cytoplasm"/>
    <property type="evidence" value="ECO:0007669"/>
    <property type="project" value="TreeGrafter"/>
</dbReference>
<reference evidence="7" key="1">
    <citation type="journal article" date="2023" name="Front. Mar. Sci.">
        <title>A new Merluccius polli reference genome to investigate the effects of global change in West African waters.</title>
        <authorList>
            <person name="Mateo J.L."/>
            <person name="Blanco-Fernandez C."/>
            <person name="Garcia-Vazquez E."/>
            <person name="Machado-Schiaffino G."/>
        </authorList>
    </citation>
    <scope>NUCLEOTIDE SEQUENCE</scope>
    <source>
        <strain evidence="7">C29</strain>
        <tissue evidence="7">Fin</tissue>
    </source>
</reference>
<dbReference type="GO" id="GO:0006511">
    <property type="term" value="P:ubiquitin-dependent protein catabolic process"/>
    <property type="evidence" value="ECO:0007669"/>
    <property type="project" value="TreeGrafter"/>
</dbReference>
<dbReference type="Pfam" id="PF13639">
    <property type="entry name" value="zf-RING_2"/>
    <property type="match status" value="1"/>
</dbReference>
<keyword evidence="3" id="KW-0862">Zinc</keyword>
<dbReference type="Gene3D" id="3.30.40.10">
    <property type="entry name" value="Zinc/RING finger domain, C3HC4 (zinc finger)"/>
    <property type="match status" value="1"/>
</dbReference>
<name>A0AA47NQ41_MERPO</name>
<organism evidence="7 8">
    <name type="scientific">Merluccius polli</name>
    <name type="common">Benguela hake</name>
    <name type="synonym">Merluccius cadenati</name>
    <dbReference type="NCBI Taxonomy" id="89951"/>
    <lineage>
        <taxon>Eukaryota</taxon>
        <taxon>Metazoa</taxon>
        <taxon>Chordata</taxon>
        <taxon>Craniata</taxon>
        <taxon>Vertebrata</taxon>
        <taxon>Euteleostomi</taxon>
        <taxon>Actinopterygii</taxon>
        <taxon>Neopterygii</taxon>
        <taxon>Teleostei</taxon>
        <taxon>Neoteleostei</taxon>
        <taxon>Acanthomorphata</taxon>
        <taxon>Zeiogadaria</taxon>
        <taxon>Gadariae</taxon>
        <taxon>Gadiformes</taxon>
        <taxon>Gadoidei</taxon>
        <taxon>Merlucciidae</taxon>
        <taxon>Merluccius</taxon>
    </lineage>
</organism>
<evidence type="ECO:0000256" key="4">
    <source>
        <dbReference type="PROSITE-ProRule" id="PRU00175"/>
    </source>
</evidence>
<dbReference type="InterPro" id="IPR013083">
    <property type="entry name" value="Znf_RING/FYVE/PHD"/>
</dbReference>
<protein>
    <submittedName>
        <fullName evidence="7">RING-H2 finger protein ATL72</fullName>
    </submittedName>
</protein>
<dbReference type="SMART" id="SM00184">
    <property type="entry name" value="RING"/>
    <property type="match status" value="1"/>
</dbReference>
<dbReference type="Proteomes" id="UP001174136">
    <property type="component" value="Unassembled WGS sequence"/>
</dbReference>
<dbReference type="PANTHER" id="PTHR22765:SF345">
    <property type="entry name" value="RING FINGER PROTEIN 215"/>
    <property type="match status" value="1"/>
</dbReference>
<proteinExistence type="predicted"/>
<evidence type="ECO:0000313" key="8">
    <source>
        <dbReference type="Proteomes" id="UP001174136"/>
    </source>
</evidence>
<feature type="compositionally biased region" description="Pro residues" evidence="5">
    <location>
        <begin position="103"/>
        <end position="122"/>
    </location>
</feature>
<feature type="compositionally biased region" description="Basic residues" evidence="5">
    <location>
        <begin position="84"/>
        <end position="99"/>
    </location>
</feature>
<evidence type="ECO:0000313" key="7">
    <source>
        <dbReference type="EMBL" id="KAK0133295.1"/>
    </source>
</evidence>
<keyword evidence="2 4" id="KW-0863">Zinc-finger</keyword>
<evidence type="ECO:0000259" key="6">
    <source>
        <dbReference type="PROSITE" id="PS50089"/>
    </source>
</evidence>
<keyword evidence="1" id="KW-0479">Metal-binding</keyword>
<accession>A0AA47NQ41</accession>
<feature type="region of interest" description="Disordered" evidence="5">
    <location>
        <begin position="1"/>
        <end position="48"/>
    </location>
</feature>
<keyword evidence="8" id="KW-1185">Reference proteome</keyword>
<dbReference type="PANTHER" id="PTHR22765">
    <property type="entry name" value="RING FINGER AND PROTEASE ASSOCIATED DOMAIN-CONTAINING"/>
    <property type="match status" value="1"/>
</dbReference>
<dbReference type="AlphaFoldDB" id="A0AA47NQ41"/>
<feature type="region of interest" description="Disordered" evidence="5">
    <location>
        <begin position="60"/>
        <end position="127"/>
    </location>
</feature>
<evidence type="ECO:0000256" key="1">
    <source>
        <dbReference type="ARBA" id="ARBA00022723"/>
    </source>
</evidence>
<evidence type="ECO:0000256" key="2">
    <source>
        <dbReference type="ARBA" id="ARBA00022771"/>
    </source>
</evidence>